<dbReference type="Proteomes" id="UP000248918">
    <property type="component" value="Unassembled WGS sequence"/>
</dbReference>
<dbReference type="OrthoDB" id="4302993at2"/>
<keyword evidence="2" id="KW-0812">Transmembrane</keyword>
<feature type="region of interest" description="Disordered" evidence="1">
    <location>
        <begin position="73"/>
        <end position="96"/>
    </location>
</feature>
<evidence type="ECO:0000313" key="3">
    <source>
        <dbReference type="EMBL" id="RAS33166.1"/>
    </source>
</evidence>
<accession>A0A329CDW4</accession>
<dbReference type="NCBIfam" id="TIGR03510">
    <property type="entry name" value="XapX"/>
    <property type="match status" value="1"/>
</dbReference>
<sequence length="96" mass="9990">MKAYVLSLLAGILVGLVYSLIGVTSPAPPVVALVGLLGILAGEQIFPVAKKMLSGANFRLAWKEEHCNQHLFGSLPGRNSGSAGPMAGVTSEEKRS</sequence>
<dbReference type="InterPro" id="IPR020017">
    <property type="entry name" value="XapX_domain"/>
</dbReference>
<protein>
    <submittedName>
        <fullName evidence="3">XapX domain-containing protein</fullName>
    </submittedName>
</protein>
<reference evidence="3 4" key="1">
    <citation type="submission" date="2018-06" db="EMBL/GenBank/DDBJ databases">
        <title>Genomic Encyclopedia of Type Strains, Phase III (KMG-III): the genomes of soil and plant-associated and newly described type strains.</title>
        <authorList>
            <person name="Whitman W."/>
        </authorList>
    </citation>
    <scope>NUCLEOTIDE SEQUENCE [LARGE SCALE GENOMIC DNA]</scope>
    <source>
        <strain evidence="3 4">LMG 23644</strain>
    </source>
</reference>
<gene>
    <name evidence="3" type="ORF">BX591_10783</name>
</gene>
<dbReference type="AlphaFoldDB" id="A0A329CDW4"/>
<organism evidence="3 4">
    <name type="scientific">Paraburkholderia bryophila</name>
    <dbReference type="NCBI Taxonomy" id="420952"/>
    <lineage>
        <taxon>Bacteria</taxon>
        <taxon>Pseudomonadati</taxon>
        <taxon>Pseudomonadota</taxon>
        <taxon>Betaproteobacteria</taxon>
        <taxon>Burkholderiales</taxon>
        <taxon>Burkholderiaceae</taxon>
        <taxon>Paraburkholderia</taxon>
    </lineage>
</organism>
<feature type="transmembrane region" description="Helical" evidence="2">
    <location>
        <begin position="29"/>
        <end position="49"/>
    </location>
</feature>
<comment type="caution">
    <text evidence="3">The sequence shown here is derived from an EMBL/GenBank/DDBJ whole genome shotgun (WGS) entry which is preliminary data.</text>
</comment>
<proteinExistence type="predicted"/>
<dbReference type="RefSeq" id="WP_111932161.1">
    <property type="nucleotide sequence ID" value="NZ_CADFFP010000008.1"/>
</dbReference>
<name>A0A329CDW4_9BURK</name>
<dbReference type="EMBL" id="QLTK01000007">
    <property type="protein sequence ID" value="RAS33166.1"/>
    <property type="molecule type" value="Genomic_DNA"/>
</dbReference>
<keyword evidence="2" id="KW-0472">Membrane</keyword>
<evidence type="ECO:0000256" key="2">
    <source>
        <dbReference type="SAM" id="Phobius"/>
    </source>
</evidence>
<dbReference type="Pfam" id="PF07235">
    <property type="entry name" value="DUF1427"/>
    <property type="match status" value="1"/>
</dbReference>
<keyword evidence="2" id="KW-1133">Transmembrane helix</keyword>
<evidence type="ECO:0000256" key="1">
    <source>
        <dbReference type="SAM" id="MobiDB-lite"/>
    </source>
</evidence>
<dbReference type="InterPro" id="IPR009872">
    <property type="entry name" value="DUF1427"/>
</dbReference>
<evidence type="ECO:0000313" key="4">
    <source>
        <dbReference type="Proteomes" id="UP000248918"/>
    </source>
</evidence>